<dbReference type="OrthoDB" id="414243at2759"/>
<dbReference type="PROSITE" id="PS50404">
    <property type="entry name" value="GST_NTER"/>
    <property type="match status" value="1"/>
</dbReference>
<dbReference type="PANTHER" id="PTHR11571:SF150">
    <property type="entry name" value="GLUTATHIONE S-TRANSFERASE"/>
    <property type="match status" value="1"/>
</dbReference>
<reference evidence="2" key="1">
    <citation type="journal article" date="2020" name="Fungal Divers.">
        <title>Resolving the Mortierellaceae phylogeny through synthesis of multi-gene phylogenetics and phylogenomics.</title>
        <authorList>
            <person name="Vandepol N."/>
            <person name="Liber J."/>
            <person name="Desiro A."/>
            <person name="Na H."/>
            <person name="Kennedy M."/>
            <person name="Barry K."/>
            <person name="Grigoriev I.V."/>
            <person name="Miller A.N."/>
            <person name="O'Donnell K."/>
            <person name="Stajich J.E."/>
            <person name="Bonito G."/>
        </authorList>
    </citation>
    <scope>NUCLEOTIDE SEQUENCE</scope>
    <source>
        <strain evidence="2">MES-2147</strain>
    </source>
</reference>
<dbReference type="GO" id="GO:0004364">
    <property type="term" value="F:glutathione transferase activity"/>
    <property type="evidence" value="ECO:0007669"/>
    <property type="project" value="TreeGrafter"/>
</dbReference>
<dbReference type="InterPro" id="IPR040079">
    <property type="entry name" value="Glutathione_S-Trfase"/>
</dbReference>
<keyword evidence="3" id="KW-1185">Reference proteome</keyword>
<accession>A0A9P6IL42</accession>
<proteinExistence type="predicted"/>
<dbReference type="InterPro" id="IPR004045">
    <property type="entry name" value="Glutathione_S-Trfase_N"/>
</dbReference>
<dbReference type="EMBL" id="JAAAHW010009769">
    <property type="protein sequence ID" value="KAF9936471.1"/>
    <property type="molecule type" value="Genomic_DNA"/>
</dbReference>
<dbReference type="SFLD" id="SFLDS00019">
    <property type="entry name" value="Glutathione_Transferase_(cytos"/>
    <property type="match status" value="1"/>
</dbReference>
<dbReference type="SUPFAM" id="SSF47616">
    <property type="entry name" value="GST C-terminal domain-like"/>
    <property type="match status" value="1"/>
</dbReference>
<dbReference type="AlphaFoldDB" id="A0A9P6IL42"/>
<dbReference type="GO" id="GO:0006749">
    <property type="term" value="P:glutathione metabolic process"/>
    <property type="evidence" value="ECO:0007669"/>
    <property type="project" value="TreeGrafter"/>
</dbReference>
<dbReference type="InterPro" id="IPR050213">
    <property type="entry name" value="GST_superfamily"/>
</dbReference>
<dbReference type="InterPro" id="IPR004046">
    <property type="entry name" value="GST_C"/>
</dbReference>
<comment type="caution">
    <text evidence="2">The sequence shown here is derived from an EMBL/GenBank/DDBJ whole genome shotgun (WGS) entry which is preliminary data.</text>
</comment>
<protein>
    <recommendedName>
        <fullName evidence="1">GST N-terminal domain-containing protein</fullName>
    </recommendedName>
</protein>
<dbReference type="InterPro" id="IPR036249">
    <property type="entry name" value="Thioredoxin-like_sf"/>
</dbReference>
<evidence type="ECO:0000259" key="1">
    <source>
        <dbReference type="PROSITE" id="PS50404"/>
    </source>
</evidence>
<dbReference type="SUPFAM" id="SSF52833">
    <property type="entry name" value="Thioredoxin-like"/>
    <property type="match status" value="1"/>
</dbReference>
<dbReference type="Gene3D" id="1.20.1050.10">
    <property type="match status" value="1"/>
</dbReference>
<dbReference type="Gene3D" id="3.40.30.10">
    <property type="entry name" value="Glutaredoxin"/>
    <property type="match status" value="1"/>
</dbReference>
<evidence type="ECO:0000313" key="3">
    <source>
        <dbReference type="Proteomes" id="UP000749646"/>
    </source>
</evidence>
<organism evidence="2 3">
    <name type="scientific">Modicella reniformis</name>
    <dbReference type="NCBI Taxonomy" id="1440133"/>
    <lineage>
        <taxon>Eukaryota</taxon>
        <taxon>Fungi</taxon>
        <taxon>Fungi incertae sedis</taxon>
        <taxon>Mucoromycota</taxon>
        <taxon>Mortierellomycotina</taxon>
        <taxon>Mortierellomycetes</taxon>
        <taxon>Mortierellales</taxon>
        <taxon>Mortierellaceae</taxon>
        <taxon>Modicella</taxon>
    </lineage>
</organism>
<dbReference type="InterPro" id="IPR036282">
    <property type="entry name" value="Glutathione-S-Trfase_C_sf"/>
</dbReference>
<dbReference type="Pfam" id="PF14497">
    <property type="entry name" value="GST_C_3"/>
    <property type="match status" value="1"/>
</dbReference>
<evidence type="ECO:0000313" key="2">
    <source>
        <dbReference type="EMBL" id="KAF9936471.1"/>
    </source>
</evidence>
<sequence>MSSANTRTFEEKDRAALIGNIEKQNSSFKLKYFKLHGMAWTVHLILATTGAKWECISPQEWAAEKNSTLFGVLPVLYETTSSGQAIEIPESEAIEYYLARKFCLYGTDVFDEIKTRSFSSSINAIINYYLYRVAVVKDETYKAVMLGRFLSEALPPFVATHERHLEANGRNGHYVGNKLSLADIKLLIAVDIILALTGDEHVSKEKTPAIWTAYEIVNDIPSLIEWRNTESYKEVAEGNKRNLGI</sequence>
<name>A0A9P6IL42_9FUNG</name>
<dbReference type="Proteomes" id="UP000749646">
    <property type="component" value="Unassembled WGS sequence"/>
</dbReference>
<dbReference type="PANTHER" id="PTHR11571">
    <property type="entry name" value="GLUTATHIONE S-TRANSFERASE"/>
    <property type="match status" value="1"/>
</dbReference>
<gene>
    <name evidence="2" type="ORF">BGZ65_002356</name>
</gene>
<feature type="domain" description="GST N-terminal" evidence="1">
    <location>
        <begin position="26"/>
        <end position="106"/>
    </location>
</feature>